<accession>A0ABV4TU27</accession>
<comment type="caution">
    <text evidence="2">The sequence shown here is derived from an EMBL/GenBank/DDBJ whole genome shotgun (WGS) entry which is preliminary data.</text>
</comment>
<feature type="transmembrane region" description="Helical" evidence="1">
    <location>
        <begin position="944"/>
        <end position="965"/>
    </location>
</feature>
<sequence length="1058" mass="115042">MNLAEWSLRNNITVWVLTVLMVVVGASSFFNLSWLEDPEFTIKEAVVITPYPGASAREVEEEVTNVIERAVQEMGQLKFVTSRSSRGRSEVNATIKDQYDKSSLPQVWDELRRKVHDAQRNLPPGAGPSVVNDDFGDVYGVYVALTGKGYSAQERYEVAKFLQRELLGAEDVKRITLYGALPETIYVEMQRDQMSRFGVSPEAIFAALQAKNIAVPAGNLTVGDELVAVDPTGGFRSEEQFGDLLIRSGGEGGNLIQLRDVAEIKRGYQDPPDTILRVDGQPAIGLGISTVEGGNVVNMGNALKERLEQLRGQLPIGMKMHPIAVQSDAVVESVRGFLVNLIEAVVIVVLVLLLFMGLRSGLIIGAVLLVTICGTFIFMDFLDITLQRISLGALIIALGMLVDNAIVVTDGMRVRMRQGEDADKAAREVVGQTGIPLLGATVIAVLAFAAIGTSQDSTGEYTRTLFQVVLISLLLSWVTAVTATPLLCKTFLKRGASGGEQGGGDPYSGGLFQGYRRLLTLAIRHRGITLLGVLSLFLAALAAFGAVSKSFFPDSTRPQFYVDFWFPQGTRIEEVAERMRPVEAYLRDQEGVSQVATQVGGSQVRFLLTYPVEKLDPRFAQALVSVDDYRKIPDMIQRLQRELPEKVPDAVVNARQFILGPSTGGKVQLRISGPDPRVLRRLAEEAQGIMQDDPASKGVRNEWGNMVKVVKPMLAETQASRAGIDRTDLGRAMEMAVDGTQVGVYREEDELLPIVARLPSAERFDLDNLGSIPVWSEVAEEMIAADQVVTGFRPEFENTDIWRRDRTTMLRLHADVDRGLPAEMMNRIKAPIEKALGVDAEAVLGHPVSRAEWGPQTIPVQDMGRLPLKGMPGYSIAWGGEAEDSARANASLAGYIPIFFGLMVLMVIILFNSIRKTLVIWLTVPLSIIGVTVGLLLFGQPFGFMALLGLMSLTGMLIKNAVVLIDQIDAERGGGKAPFPAVVDAGLSRLIPVSMAALTTILGMVPLVGDAFFVAMAVTIMFGLGFATVLTLVIVPVLYAVFFKVPNPTVAETGEKQA</sequence>
<dbReference type="Gene3D" id="1.20.1640.10">
    <property type="entry name" value="Multidrug efflux transporter AcrB transmembrane domain"/>
    <property type="match status" value="2"/>
</dbReference>
<dbReference type="SUPFAM" id="SSF82866">
    <property type="entry name" value="Multidrug efflux transporter AcrB transmembrane domain"/>
    <property type="match status" value="2"/>
</dbReference>
<dbReference type="SUPFAM" id="SSF82693">
    <property type="entry name" value="Multidrug efflux transporter AcrB pore domain, PN1, PN2, PC1 and PC2 subdomains"/>
    <property type="match status" value="2"/>
</dbReference>
<proteinExistence type="predicted"/>
<dbReference type="EMBL" id="JBGUAW010000004">
    <property type="protein sequence ID" value="MFA9460639.1"/>
    <property type="molecule type" value="Genomic_DNA"/>
</dbReference>
<evidence type="ECO:0000256" key="1">
    <source>
        <dbReference type="SAM" id="Phobius"/>
    </source>
</evidence>
<dbReference type="SUPFAM" id="SSF82714">
    <property type="entry name" value="Multidrug efflux transporter AcrB TolC docking domain, DN and DC subdomains"/>
    <property type="match status" value="2"/>
</dbReference>
<dbReference type="InterPro" id="IPR027463">
    <property type="entry name" value="AcrB_DN_DC_subdom"/>
</dbReference>
<dbReference type="Proteomes" id="UP001575181">
    <property type="component" value="Unassembled WGS sequence"/>
</dbReference>
<keyword evidence="1" id="KW-0812">Transmembrane</keyword>
<dbReference type="Gene3D" id="3.30.70.1440">
    <property type="entry name" value="Multidrug efflux transporter AcrB pore domain"/>
    <property type="match status" value="1"/>
</dbReference>
<feature type="transmembrane region" description="Helical" evidence="1">
    <location>
        <begin position="986"/>
        <end position="1005"/>
    </location>
</feature>
<dbReference type="InterPro" id="IPR001036">
    <property type="entry name" value="Acrflvin-R"/>
</dbReference>
<feature type="transmembrane region" description="Helical" evidence="1">
    <location>
        <begin position="362"/>
        <end position="382"/>
    </location>
</feature>
<name>A0ABV4TU27_9GAMM</name>
<organism evidence="2 3">
    <name type="scientific">Thiohalorhabdus methylotrophus</name>
    <dbReference type="NCBI Taxonomy" id="3242694"/>
    <lineage>
        <taxon>Bacteria</taxon>
        <taxon>Pseudomonadati</taxon>
        <taxon>Pseudomonadota</taxon>
        <taxon>Gammaproteobacteria</taxon>
        <taxon>Thiohalorhabdales</taxon>
        <taxon>Thiohalorhabdaceae</taxon>
        <taxon>Thiohalorhabdus</taxon>
    </lineage>
</organism>
<keyword evidence="3" id="KW-1185">Reference proteome</keyword>
<reference evidence="2 3" key="1">
    <citation type="submission" date="2024-08" db="EMBL/GenBank/DDBJ databases">
        <title>Whole-genome sequencing of halo(alkali)philic microorganisms from hypersaline lakes.</title>
        <authorList>
            <person name="Sorokin D.Y."/>
            <person name="Merkel A.Y."/>
            <person name="Messina E."/>
            <person name="Yakimov M."/>
        </authorList>
    </citation>
    <scope>NUCLEOTIDE SEQUENCE [LARGE SCALE GENOMIC DNA]</scope>
    <source>
        <strain evidence="2 3">Cl-TMA</strain>
    </source>
</reference>
<dbReference type="Gene3D" id="3.30.70.1430">
    <property type="entry name" value="Multidrug efflux transporter AcrB pore domain"/>
    <property type="match status" value="2"/>
</dbReference>
<dbReference type="Gene3D" id="3.30.70.1320">
    <property type="entry name" value="Multidrug efflux transporter AcrB pore domain like"/>
    <property type="match status" value="1"/>
</dbReference>
<feature type="transmembrane region" description="Helical" evidence="1">
    <location>
        <begin position="388"/>
        <end position="408"/>
    </location>
</feature>
<feature type="transmembrane region" description="Helical" evidence="1">
    <location>
        <begin position="429"/>
        <end position="452"/>
    </location>
</feature>
<dbReference type="PANTHER" id="PTHR32063">
    <property type="match status" value="1"/>
</dbReference>
<feature type="transmembrane region" description="Helical" evidence="1">
    <location>
        <begin position="337"/>
        <end position="355"/>
    </location>
</feature>
<evidence type="ECO:0000313" key="2">
    <source>
        <dbReference type="EMBL" id="MFA9460639.1"/>
    </source>
</evidence>
<keyword evidence="1" id="KW-1133">Transmembrane helix</keyword>
<dbReference type="PRINTS" id="PR00702">
    <property type="entry name" value="ACRIFLAVINRP"/>
</dbReference>
<evidence type="ECO:0000313" key="3">
    <source>
        <dbReference type="Proteomes" id="UP001575181"/>
    </source>
</evidence>
<feature type="transmembrane region" description="Helical" evidence="1">
    <location>
        <begin position="892"/>
        <end position="911"/>
    </location>
</feature>
<dbReference type="Gene3D" id="3.30.2090.10">
    <property type="entry name" value="Multidrug efflux transporter AcrB TolC docking domain, DN and DC subdomains"/>
    <property type="match status" value="2"/>
</dbReference>
<feature type="transmembrane region" description="Helical" evidence="1">
    <location>
        <begin position="464"/>
        <end position="488"/>
    </location>
</feature>
<dbReference type="RefSeq" id="WP_373655420.1">
    <property type="nucleotide sequence ID" value="NZ_JBGUAW010000004.1"/>
</dbReference>
<feature type="transmembrane region" description="Helical" evidence="1">
    <location>
        <begin position="918"/>
        <end position="938"/>
    </location>
</feature>
<feature type="transmembrane region" description="Helical" evidence="1">
    <location>
        <begin position="1011"/>
        <end position="1042"/>
    </location>
</feature>
<feature type="transmembrane region" description="Helical" evidence="1">
    <location>
        <begin position="12"/>
        <end position="34"/>
    </location>
</feature>
<feature type="transmembrane region" description="Helical" evidence="1">
    <location>
        <begin position="527"/>
        <end position="547"/>
    </location>
</feature>
<keyword evidence="1" id="KW-0472">Membrane</keyword>
<dbReference type="PANTHER" id="PTHR32063:SF18">
    <property type="entry name" value="CATION EFFLUX SYSTEM PROTEIN"/>
    <property type="match status" value="1"/>
</dbReference>
<protein>
    <submittedName>
        <fullName evidence="2">Efflux RND transporter permease subunit</fullName>
    </submittedName>
</protein>
<dbReference type="Pfam" id="PF00873">
    <property type="entry name" value="ACR_tran"/>
    <property type="match status" value="2"/>
</dbReference>
<gene>
    <name evidence="2" type="ORF">ACERLL_07345</name>
</gene>